<feature type="transmembrane region" description="Helical" evidence="6">
    <location>
        <begin position="105"/>
        <end position="125"/>
    </location>
</feature>
<dbReference type="Proteomes" id="UP000014113">
    <property type="component" value="Unassembled WGS sequence"/>
</dbReference>
<dbReference type="InterPro" id="IPR024671">
    <property type="entry name" value="Atg22-like"/>
</dbReference>
<feature type="transmembrane region" description="Helical" evidence="6">
    <location>
        <begin position="12"/>
        <end position="34"/>
    </location>
</feature>
<keyword evidence="3 6" id="KW-0812">Transmembrane</keyword>
<proteinExistence type="predicted"/>
<evidence type="ECO:0000313" key="9">
    <source>
        <dbReference type="Proteomes" id="UP000014113"/>
    </source>
</evidence>
<keyword evidence="9" id="KW-1185">Reference proteome</keyword>
<dbReference type="Pfam" id="PF11700">
    <property type="entry name" value="ATG22"/>
    <property type="match status" value="1"/>
</dbReference>
<sequence length="411" mass="46126">MKEKLNRFEWYWIFYDIGNSGFSLMLAAILPLYFNHLAQNAQLSSAQYLAYWGYATSFITLIVGVIGPIFGSIADFKGMKKKLFILFLLMGVLGCYALSLANHWLWLLVIYIIAKVGYSSSLVFYDAMLTDITTKERYDRVSALGYAYGYIGSVIPFVLSIALILFKDSLHLSLNQAMIGAFIITASWWLLSSLPLLKTYQQKYFIPKQEKIIQTTFQRLQQTLGKIYHQKQIFYYLIAYCLYIDGVNTIIGMATAYGKALGLDNNDLLLALLVTQFVAFPATIAFAHFSKRFATEKVIRLCIFAYIGITLFAVSLVYAIQFWILAILVGLFQGGIQGLSRSYFASMIPANQSGEYFGILDVCGKGAAFIGTFLVSGVTQLTGHEQMGLAVLILIFIAGLYFFQRSLKATQ</sequence>
<keyword evidence="2" id="KW-0813">Transport</keyword>
<feature type="transmembrane region" description="Helical" evidence="6">
    <location>
        <begin position="268"/>
        <end position="286"/>
    </location>
</feature>
<dbReference type="GO" id="GO:0005886">
    <property type="term" value="C:plasma membrane"/>
    <property type="evidence" value="ECO:0007669"/>
    <property type="project" value="UniProtKB-SubCell"/>
</dbReference>
<reference evidence="8 9" key="1">
    <citation type="submission" date="2013-03" db="EMBL/GenBank/DDBJ databases">
        <title>The Genome Sequence of Enterococcus columbae ATCC_51263 (PacBio/Illumina hybrid assembly).</title>
        <authorList>
            <consortium name="The Broad Institute Genomics Platform"/>
            <consortium name="The Broad Institute Genome Sequencing Center for Infectious Disease"/>
            <person name="Earl A."/>
            <person name="Russ C."/>
            <person name="Gilmore M."/>
            <person name="Surin D."/>
            <person name="Walker B."/>
            <person name="Young S."/>
            <person name="Zeng Q."/>
            <person name="Gargeya S."/>
            <person name="Fitzgerald M."/>
            <person name="Haas B."/>
            <person name="Abouelleil A."/>
            <person name="Allen A.W."/>
            <person name="Alvarado L."/>
            <person name="Arachchi H.M."/>
            <person name="Berlin A.M."/>
            <person name="Chapman S.B."/>
            <person name="Gainer-Dewar J."/>
            <person name="Goldberg J."/>
            <person name="Griggs A."/>
            <person name="Gujja S."/>
            <person name="Hansen M."/>
            <person name="Howarth C."/>
            <person name="Imamovic A."/>
            <person name="Ireland A."/>
            <person name="Larimer J."/>
            <person name="McCowan C."/>
            <person name="Murphy C."/>
            <person name="Pearson M."/>
            <person name="Poon T.W."/>
            <person name="Priest M."/>
            <person name="Roberts A."/>
            <person name="Saif S."/>
            <person name="Shea T."/>
            <person name="Sisk P."/>
            <person name="Sykes S."/>
            <person name="Wortman J."/>
            <person name="Nusbaum C."/>
            <person name="Birren B."/>
        </authorList>
    </citation>
    <scope>NUCLEOTIDE SEQUENCE [LARGE SCALE GENOMIC DNA]</scope>
    <source>
        <strain evidence="8 9">ATCC 51263</strain>
    </source>
</reference>
<keyword evidence="5 6" id="KW-0472">Membrane</keyword>
<name>S1NE65_9ENTE</name>
<feature type="transmembrane region" description="Helical" evidence="6">
    <location>
        <begin position="146"/>
        <end position="166"/>
    </location>
</feature>
<comment type="subcellular location">
    <subcellularLocation>
        <location evidence="1">Cell membrane</location>
        <topology evidence="1">Multi-pass membrane protein</topology>
    </subcellularLocation>
</comment>
<feature type="transmembrane region" description="Helical" evidence="6">
    <location>
        <begin position="83"/>
        <end position="99"/>
    </location>
</feature>
<dbReference type="AlphaFoldDB" id="S1NE65"/>
<evidence type="ECO:0000256" key="6">
    <source>
        <dbReference type="SAM" id="Phobius"/>
    </source>
</evidence>
<evidence type="ECO:0000313" key="8">
    <source>
        <dbReference type="EMBL" id="EOW83933.1"/>
    </source>
</evidence>
<dbReference type="PATRIC" id="fig|1121865.3.peg.1681"/>
<evidence type="ECO:0000256" key="3">
    <source>
        <dbReference type="ARBA" id="ARBA00022692"/>
    </source>
</evidence>
<dbReference type="InterPro" id="IPR050495">
    <property type="entry name" value="ATG22/LtaA_families"/>
</dbReference>
<dbReference type="EMBL" id="ASWJ01000006">
    <property type="protein sequence ID" value="EOW83933.1"/>
    <property type="molecule type" value="Genomic_DNA"/>
</dbReference>
<dbReference type="PANTHER" id="PTHR23519:SF1">
    <property type="entry name" value="AUTOPHAGY-RELATED PROTEIN 22"/>
    <property type="match status" value="1"/>
</dbReference>
<feature type="transmembrane region" description="Helical" evidence="6">
    <location>
        <begin position="49"/>
        <end position="71"/>
    </location>
</feature>
<evidence type="ECO:0000256" key="2">
    <source>
        <dbReference type="ARBA" id="ARBA00022448"/>
    </source>
</evidence>
<feature type="domain" description="Major facilitator superfamily (MFS) profile" evidence="7">
    <location>
        <begin position="1"/>
        <end position="408"/>
    </location>
</feature>
<feature type="transmembrane region" description="Helical" evidence="6">
    <location>
        <begin position="178"/>
        <end position="197"/>
    </location>
</feature>
<dbReference type="PROSITE" id="PS50850">
    <property type="entry name" value="MFS"/>
    <property type="match status" value="1"/>
</dbReference>
<evidence type="ECO:0000256" key="4">
    <source>
        <dbReference type="ARBA" id="ARBA00022989"/>
    </source>
</evidence>
<evidence type="ECO:0000259" key="7">
    <source>
        <dbReference type="PROSITE" id="PS50850"/>
    </source>
</evidence>
<dbReference type="SUPFAM" id="SSF103473">
    <property type="entry name" value="MFS general substrate transporter"/>
    <property type="match status" value="1"/>
</dbReference>
<organism evidence="8 9">
    <name type="scientific">Enterococcus columbae DSM 7374 = ATCC 51263</name>
    <dbReference type="NCBI Taxonomy" id="1121865"/>
    <lineage>
        <taxon>Bacteria</taxon>
        <taxon>Bacillati</taxon>
        <taxon>Bacillota</taxon>
        <taxon>Bacilli</taxon>
        <taxon>Lactobacillales</taxon>
        <taxon>Enterococcaceae</taxon>
        <taxon>Enterococcus</taxon>
    </lineage>
</organism>
<feature type="transmembrane region" description="Helical" evidence="6">
    <location>
        <begin position="298"/>
        <end position="318"/>
    </location>
</feature>
<dbReference type="OrthoDB" id="9768783at2"/>
<dbReference type="PANTHER" id="PTHR23519">
    <property type="entry name" value="AUTOPHAGY-RELATED PROTEIN 22"/>
    <property type="match status" value="1"/>
</dbReference>
<dbReference type="eggNOG" id="COG2270">
    <property type="taxonomic scope" value="Bacteria"/>
</dbReference>
<feature type="transmembrane region" description="Helical" evidence="6">
    <location>
        <begin position="233"/>
        <end position="256"/>
    </location>
</feature>
<comment type="caution">
    <text evidence="8">The sequence shown here is derived from an EMBL/GenBank/DDBJ whole genome shotgun (WGS) entry which is preliminary data.</text>
</comment>
<keyword evidence="4 6" id="KW-1133">Transmembrane helix</keyword>
<dbReference type="RefSeq" id="WP_016183846.1">
    <property type="nucleotide sequence ID" value="NZ_JXKI01000003.1"/>
</dbReference>
<dbReference type="STRING" id="1121865.OMW_01737"/>
<gene>
    <name evidence="8" type="ORF">I568_01380</name>
</gene>
<dbReference type="InterPro" id="IPR036259">
    <property type="entry name" value="MFS_trans_sf"/>
</dbReference>
<protein>
    <recommendedName>
        <fullName evidence="7">Major facilitator superfamily (MFS) profile domain-containing protein</fullName>
    </recommendedName>
</protein>
<accession>S1NE65</accession>
<evidence type="ECO:0000256" key="1">
    <source>
        <dbReference type="ARBA" id="ARBA00004651"/>
    </source>
</evidence>
<dbReference type="Gene3D" id="1.20.1250.20">
    <property type="entry name" value="MFS general substrate transporter like domains"/>
    <property type="match status" value="1"/>
</dbReference>
<evidence type="ECO:0000256" key="5">
    <source>
        <dbReference type="ARBA" id="ARBA00023136"/>
    </source>
</evidence>
<feature type="transmembrane region" description="Helical" evidence="6">
    <location>
        <begin position="387"/>
        <end position="403"/>
    </location>
</feature>
<dbReference type="GO" id="GO:0022857">
    <property type="term" value="F:transmembrane transporter activity"/>
    <property type="evidence" value="ECO:0007669"/>
    <property type="project" value="InterPro"/>
</dbReference>
<dbReference type="InterPro" id="IPR020846">
    <property type="entry name" value="MFS_dom"/>
</dbReference>